<dbReference type="GO" id="GO:0004519">
    <property type="term" value="F:endonuclease activity"/>
    <property type="evidence" value="ECO:0007669"/>
    <property type="project" value="UniProtKB-KW"/>
</dbReference>
<dbReference type="AlphaFoldDB" id="A0A1I4TRK8"/>
<gene>
    <name evidence="2" type="ORF">SAMN04488042_12012</name>
</gene>
<feature type="domain" description="MvaI/BcnI restriction endonuclease" evidence="1">
    <location>
        <begin position="195"/>
        <end position="434"/>
    </location>
</feature>
<keyword evidence="3" id="KW-1185">Reference proteome</keyword>
<dbReference type="RefSeq" id="WP_093097179.1">
    <property type="nucleotide sequence ID" value="NZ_FOTQ01000020.1"/>
</dbReference>
<evidence type="ECO:0000313" key="2">
    <source>
        <dbReference type="EMBL" id="SFM79261.1"/>
    </source>
</evidence>
<dbReference type="InterPro" id="IPR043004">
    <property type="entry name" value="MvaI_BcnI_cat"/>
</dbReference>
<name>A0A1I4TRK8_9RHOB</name>
<evidence type="ECO:0000259" key="1">
    <source>
        <dbReference type="Pfam" id="PF15515"/>
    </source>
</evidence>
<protein>
    <submittedName>
        <fullName evidence="2">MvaI/BcnI restriction endonuclease family protein</fullName>
    </submittedName>
</protein>
<dbReference type="Proteomes" id="UP000199144">
    <property type="component" value="Unassembled WGS sequence"/>
</dbReference>
<evidence type="ECO:0000313" key="3">
    <source>
        <dbReference type="Proteomes" id="UP000199144"/>
    </source>
</evidence>
<keyword evidence="2" id="KW-0378">Hydrolase</keyword>
<keyword evidence="2" id="KW-0540">Nuclease</keyword>
<keyword evidence="2" id="KW-0255">Endonuclease</keyword>
<dbReference type="STRING" id="254406.SAMN04488042_12012"/>
<organism evidence="2 3">
    <name type="scientific">Shimia aestuarii</name>
    <dbReference type="NCBI Taxonomy" id="254406"/>
    <lineage>
        <taxon>Bacteria</taxon>
        <taxon>Pseudomonadati</taxon>
        <taxon>Pseudomonadota</taxon>
        <taxon>Alphaproteobacteria</taxon>
        <taxon>Rhodobacterales</taxon>
        <taxon>Roseobacteraceae</taxon>
    </lineage>
</organism>
<dbReference type="OrthoDB" id="9204522at2"/>
<sequence length="448" mass="49190">MGISSIDQFRNLFSDAGVDRIYVKVLAPKQDNDKNQIVLASQLEGLVNAFPVREIRLREPSSSTKKRNSAAGRPITEAHLNFFWLDGKGNRFHAPDTKLIEYFQYPEARLSGFLKGCKWAPAAIRRTKQAEFGKRILGIGANRVGEIFGQLLTERDDPVVADFPELAPSGISGVLGILNVTGDATVTPQEQLTRELRGIVAAGWHPSVRNKGGTIVPFKGNQGAGYTLEALLGVETNALKEPDAYGHEIKSFRGDKISLMTPTADMGVEGGLRFRDFMMTYGWEGKKGDGSHRFTGVHRAGKRSNSTGYLLRVSGFDPVSGKFSDNPDEIFVGISDPDTDNLIGGWSLEKLANSWNTKHALAAYVPAGFRKDPDGGGDQYCFNAPWFMCEGTDVWRLLRAIASGLVYYDPAHTIYANGSAKVRPQWRIGTSRLEAALRELYARVSVVS</sequence>
<proteinExistence type="predicted"/>
<dbReference type="InterPro" id="IPR029127">
    <property type="entry name" value="MvaI_BcnI"/>
</dbReference>
<reference evidence="2 3" key="1">
    <citation type="submission" date="2016-10" db="EMBL/GenBank/DDBJ databases">
        <authorList>
            <person name="de Groot N.N."/>
        </authorList>
    </citation>
    <scope>NUCLEOTIDE SEQUENCE [LARGE SCALE GENOMIC DNA]</scope>
    <source>
        <strain evidence="2 3">DSM 15283</strain>
    </source>
</reference>
<accession>A0A1I4TRK8</accession>
<dbReference type="EMBL" id="FOTQ01000020">
    <property type="protein sequence ID" value="SFM79261.1"/>
    <property type="molecule type" value="Genomic_DNA"/>
</dbReference>
<dbReference type="Pfam" id="PF15515">
    <property type="entry name" value="MvaI_BcnI"/>
    <property type="match status" value="1"/>
</dbReference>
<dbReference type="Gene3D" id="3.40.210.20">
    <property type="entry name" value="MvaI/BcnI restriction endonuclease, catalytic domain"/>
    <property type="match status" value="1"/>
</dbReference>